<keyword evidence="3 6" id="KW-1133">Transmembrane helix</keyword>
<proteinExistence type="predicted"/>
<feature type="chain" id="PRO_5046189769" description="Magnesium transporter NIPA" evidence="7">
    <location>
        <begin position="26"/>
        <end position="329"/>
    </location>
</feature>
<evidence type="ECO:0000256" key="4">
    <source>
        <dbReference type="ARBA" id="ARBA00023136"/>
    </source>
</evidence>
<feature type="transmembrane region" description="Helical" evidence="6">
    <location>
        <begin position="263"/>
        <end position="285"/>
    </location>
</feature>
<feature type="transmembrane region" description="Helical" evidence="6">
    <location>
        <begin position="169"/>
        <end position="194"/>
    </location>
</feature>
<feature type="compositionally biased region" description="Low complexity" evidence="5">
    <location>
        <begin position="297"/>
        <end position="312"/>
    </location>
</feature>
<dbReference type="PANTHER" id="PTHR40761:SF1">
    <property type="entry name" value="CONSERVED INTEGRAL MEMBRANE ALANINE VALINE AND LEUCINE RICH PROTEIN-RELATED"/>
    <property type="match status" value="1"/>
</dbReference>
<evidence type="ECO:0000313" key="8">
    <source>
        <dbReference type="EMBL" id="MBW0131046.1"/>
    </source>
</evidence>
<keyword evidence="9" id="KW-1185">Reference proteome</keyword>
<comment type="subcellular location">
    <subcellularLocation>
        <location evidence="1">Membrane</location>
        <topology evidence="1">Multi-pass membrane protein</topology>
    </subcellularLocation>
</comment>
<sequence>MTPTLLASSPAIALAVVAAGCFAVAATLQHDAVDGVSTDGRRLGVSAFRTLVGRPGWLLGLAAAGAGSGLHAVALVLSPLSVVQPIGVLAVPIAVLLTARRTRERPGRGVLLGVALSVAGVAAFVSIAANSTSSTRVPDFATLIAGGISLALVLVLVLVATFTRGWRRCVAYVTAGAVAFGLVSALVRALSLQITTGLVAWTDPRLLGTAAGIGLALLVGGWLIQQGFASGPPEVVIACLTVVDPIVAVLLGIVLLGEGPATSGTAAVVLLACAAAAAAGVVSLARYHPDARRARAQARAAAAASSDTTRSSDTARSHDPAAPRPAPRP</sequence>
<evidence type="ECO:0000256" key="3">
    <source>
        <dbReference type="ARBA" id="ARBA00022989"/>
    </source>
</evidence>
<evidence type="ECO:0000256" key="6">
    <source>
        <dbReference type="SAM" id="Phobius"/>
    </source>
</evidence>
<feature type="region of interest" description="Disordered" evidence="5">
    <location>
        <begin position="296"/>
        <end position="329"/>
    </location>
</feature>
<evidence type="ECO:0008006" key="10">
    <source>
        <dbReference type="Google" id="ProtNLM"/>
    </source>
</evidence>
<dbReference type="Pfam" id="PF05653">
    <property type="entry name" value="Mg_trans_NIPA"/>
    <property type="match status" value="1"/>
</dbReference>
<feature type="transmembrane region" description="Helical" evidence="6">
    <location>
        <begin position="236"/>
        <end position="257"/>
    </location>
</feature>
<feature type="transmembrane region" description="Helical" evidence="6">
    <location>
        <begin position="140"/>
        <end position="162"/>
    </location>
</feature>
<dbReference type="InterPro" id="IPR008521">
    <property type="entry name" value="Mg_trans_NIPA"/>
</dbReference>
<evidence type="ECO:0000256" key="2">
    <source>
        <dbReference type="ARBA" id="ARBA00022692"/>
    </source>
</evidence>
<dbReference type="EMBL" id="JADQDF010000001">
    <property type="protein sequence ID" value="MBW0131046.1"/>
    <property type="molecule type" value="Genomic_DNA"/>
</dbReference>
<reference evidence="8 9" key="1">
    <citation type="submission" date="2020-11" db="EMBL/GenBank/DDBJ databases">
        <title>Pseudonocardia abyssalis sp. nov. and Pseudonocardia oceani sp. nov., description and phylogenomic analysis of two novel actinomycetes isolated from the deep Southern Ocean.</title>
        <authorList>
            <person name="Parra J."/>
        </authorList>
    </citation>
    <scope>NUCLEOTIDE SEQUENCE [LARGE SCALE GENOMIC DNA]</scope>
    <source>
        <strain evidence="9">KRD185</strain>
    </source>
</reference>
<protein>
    <recommendedName>
        <fullName evidence="10">Magnesium transporter NIPA</fullName>
    </recommendedName>
</protein>
<feature type="transmembrane region" description="Helical" evidence="6">
    <location>
        <begin position="206"/>
        <end position="224"/>
    </location>
</feature>
<dbReference type="RefSeq" id="WP_218596093.1">
    <property type="nucleotide sequence ID" value="NZ_JADQDF010000001.1"/>
</dbReference>
<gene>
    <name evidence="8" type="ORF">I4I82_25690</name>
</gene>
<feature type="transmembrane region" description="Helical" evidence="6">
    <location>
        <begin position="109"/>
        <end position="128"/>
    </location>
</feature>
<keyword evidence="7" id="KW-0732">Signal</keyword>
<keyword evidence="4 6" id="KW-0472">Membrane</keyword>
<evidence type="ECO:0000256" key="5">
    <source>
        <dbReference type="SAM" id="MobiDB-lite"/>
    </source>
</evidence>
<organism evidence="8 9">
    <name type="scientific">Pseudonocardia oceani</name>
    <dbReference type="NCBI Taxonomy" id="2792013"/>
    <lineage>
        <taxon>Bacteria</taxon>
        <taxon>Bacillati</taxon>
        <taxon>Actinomycetota</taxon>
        <taxon>Actinomycetes</taxon>
        <taxon>Pseudonocardiales</taxon>
        <taxon>Pseudonocardiaceae</taxon>
        <taxon>Pseudonocardia</taxon>
    </lineage>
</organism>
<evidence type="ECO:0000256" key="7">
    <source>
        <dbReference type="SAM" id="SignalP"/>
    </source>
</evidence>
<dbReference type="Proteomes" id="UP000694300">
    <property type="component" value="Unassembled WGS sequence"/>
</dbReference>
<evidence type="ECO:0000256" key="1">
    <source>
        <dbReference type="ARBA" id="ARBA00004141"/>
    </source>
</evidence>
<feature type="signal peptide" evidence="7">
    <location>
        <begin position="1"/>
        <end position="25"/>
    </location>
</feature>
<feature type="transmembrane region" description="Helical" evidence="6">
    <location>
        <begin position="72"/>
        <end position="97"/>
    </location>
</feature>
<keyword evidence="2 6" id="KW-0812">Transmembrane</keyword>
<name>A0ABS6UFN8_9PSEU</name>
<dbReference type="PANTHER" id="PTHR40761">
    <property type="entry name" value="CONSERVED INTEGRAL MEMBRANE ALANINE VALINE AND LEUCINE RICH PROTEIN-RELATED"/>
    <property type="match status" value="1"/>
</dbReference>
<accession>A0ABS6UFN8</accession>
<comment type="caution">
    <text evidence="8">The sequence shown here is derived from an EMBL/GenBank/DDBJ whole genome shotgun (WGS) entry which is preliminary data.</text>
</comment>
<evidence type="ECO:0000313" key="9">
    <source>
        <dbReference type="Proteomes" id="UP000694300"/>
    </source>
</evidence>